<feature type="compositionally biased region" description="Basic residues" evidence="1">
    <location>
        <begin position="117"/>
        <end position="130"/>
    </location>
</feature>
<dbReference type="EMBL" id="ML978274">
    <property type="protein sequence ID" value="KAF2025106.1"/>
    <property type="molecule type" value="Genomic_DNA"/>
</dbReference>
<evidence type="ECO:0000313" key="3">
    <source>
        <dbReference type="Proteomes" id="UP000799777"/>
    </source>
</evidence>
<feature type="region of interest" description="Disordered" evidence="1">
    <location>
        <begin position="388"/>
        <end position="430"/>
    </location>
</feature>
<protein>
    <submittedName>
        <fullName evidence="2">Uncharacterized protein</fullName>
    </submittedName>
</protein>
<name>A0A9P4GZP8_9PLEO</name>
<feature type="compositionally biased region" description="Basic and acidic residues" evidence="1">
    <location>
        <begin position="152"/>
        <end position="162"/>
    </location>
</feature>
<reference evidence="2" key="1">
    <citation type="journal article" date="2020" name="Stud. Mycol.">
        <title>101 Dothideomycetes genomes: a test case for predicting lifestyles and emergence of pathogens.</title>
        <authorList>
            <person name="Haridas S."/>
            <person name="Albert R."/>
            <person name="Binder M."/>
            <person name="Bloem J."/>
            <person name="Labutti K."/>
            <person name="Salamov A."/>
            <person name="Andreopoulos B."/>
            <person name="Baker S."/>
            <person name="Barry K."/>
            <person name="Bills G."/>
            <person name="Bluhm B."/>
            <person name="Cannon C."/>
            <person name="Castanera R."/>
            <person name="Culley D."/>
            <person name="Daum C."/>
            <person name="Ezra D."/>
            <person name="Gonzalez J."/>
            <person name="Henrissat B."/>
            <person name="Kuo A."/>
            <person name="Liang C."/>
            <person name="Lipzen A."/>
            <person name="Lutzoni F."/>
            <person name="Magnuson J."/>
            <person name="Mondo S."/>
            <person name="Nolan M."/>
            <person name="Ohm R."/>
            <person name="Pangilinan J."/>
            <person name="Park H.-J."/>
            <person name="Ramirez L."/>
            <person name="Alfaro M."/>
            <person name="Sun H."/>
            <person name="Tritt A."/>
            <person name="Yoshinaga Y."/>
            <person name="Zwiers L.-H."/>
            <person name="Turgeon B."/>
            <person name="Goodwin S."/>
            <person name="Spatafora J."/>
            <person name="Crous P."/>
            <person name="Grigoriev I."/>
        </authorList>
    </citation>
    <scope>NUCLEOTIDE SEQUENCE</scope>
    <source>
        <strain evidence="2">CBS 110217</strain>
    </source>
</reference>
<feature type="compositionally biased region" description="Basic and acidic residues" evidence="1">
    <location>
        <begin position="106"/>
        <end position="116"/>
    </location>
</feature>
<accession>A0A9P4GZP8</accession>
<feature type="compositionally biased region" description="Basic and acidic residues" evidence="1">
    <location>
        <begin position="195"/>
        <end position="205"/>
    </location>
</feature>
<evidence type="ECO:0000313" key="2">
    <source>
        <dbReference type="EMBL" id="KAF2025106.1"/>
    </source>
</evidence>
<keyword evidence="3" id="KW-1185">Reference proteome</keyword>
<gene>
    <name evidence="2" type="ORF">EK21DRAFT_93509</name>
</gene>
<feature type="compositionally biased region" description="Polar residues" evidence="1">
    <location>
        <begin position="206"/>
        <end position="231"/>
    </location>
</feature>
<organism evidence="2 3">
    <name type="scientific">Setomelanomma holmii</name>
    <dbReference type="NCBI Taxonomy" id="210430"/>
    <lineage>
        <taxon>Eukaryota</taxon>
        <taxon>Fungi</taxon>
        <taxon>Dikarya</taxon>
        <taxon>Ascomycota</taxon>
        <taxon>Pezizomycotina</taxon>
        <taxon>Dothideomycetes</taxon>
        <taxon>Pleosporomycetidae</taxon>
        <taxon>Pleosporales</taxon>
        <taxon>Pleosporineae</taxon>
        <taxon>Phaeosphaeriaceae</taxon>
        <taxon>Setomelanomma</taxon>
    </lineage>
</organism>
<proteinExistence type="predicted"/>
<feature type="compositionally biased region" description="Low complexity" evidence="1">
    <location>
        <begin position="396"/>
        <end position="406"/>
    </location>
</feature>
<comment type="caution">
    <text evidence="2">The sequence shown here is derived from an EMBL/GenBank/DDBJ whole genome shotgun (WGS) entry which is preliminary data.</text>
</comment>
<feature type="compositionally biased region" description="Polar residues" evidence="1">
    <location>
        <begin position="321"/>
        <end position="332"/>
    </location>
</feature>
<feature type="compositionally biased region" description="Basic and acidic residues" evidence="1">
    <location>
        <begin position="34"/>
        <end position="48"/>
    </location>
</feature>
<sequence length="430" mass="49073">MPKRPYDGKTGIDHDLVSDYCHEDWDPQYQLRAKHNEHYTSPRDEPGYRSRPSSYSSASSDYISRAAYSKSDYIDPMSQSRRQAEHRRTSRSSRYPTADYISPLLEPRDDYIAPKKHDTHHRRPLKSCFKRRQEGSFDGSAYELWDSAPSPHIDHRPERDPTASDQGYSYSYSRKQHQEHLPESLGYFRAYGTQPDHRSVDRHSNDSTNTRHTYSQQPSIRQKSRSNSPSRGSDVESMASDHKRKRHLRYHSPSPELTYGSDFETLVDSSESDNDEEERPIRRRRNTSNSDIVSLHHSPSPSPLRPDPFSRNHSPPKTRPRSQSSSYANSDIASLPHSSSRSSSRVHFHKTPPPRSQSRRSSPAGSDIESTRYASDFEWCGSDCVDRGAREDRIGSDVCSVGSRRGSGSEGEWDYEDGVGLGSEGDSDED</sequence>
<feature type="region of interest" description="Disordered" evidence="1">
    <location>
        <begin position="32"/>
        <end position="372"/>
    </location>
</feature>
<dbReference type="AlphaFoldDB" id="A0A9P4GZP8"/>
<evidence type="ECO:0000256" key="1">
    <source>
        <dbReference type="SAM" id="MobiDB-lite"/>
    </source>
</evidence>
<dbReference type="Proteomes" id="UP000799777">
    <property type="component" value="Unassembled WGS sequence"/>
</dbReference>
<feature type="compositionally biased region" description="Low complexity" evidence="1">
    <location>
        <begin position="49"/>
        <end position="69"/>
    </location>
</feature>
<feature type="compositionally biased region" description="Polar residues" evidence="1">
    <location>
        <begin position="163"/>
        <end position="173"/>
    </location>
</feature>